<feature type="region of interest" description="Disordered" evidence="5">
    <location>
        <begin position="1856"/>
        <end position="1879"/>
    </location>
</feature>
<dbReference type="PROSITE" id="PS51700">
    <property type="entry name" value="SEPARIN"/>
    <property type="match status" value="1"/>
</dbReference>
<dbReference type="Pfam" id="PF03568">
    <property type="entry name" value="Separin_C"/>
    <property type="match status" value="1"/>
</dbReference>
<evidence type="ECO:0000313" key="8">
    <source>
        <dbReference type="Proteomes" id="UP000735302"/>
    </source>
</evidence>
<feature type="compositionally biased region" description="Basic and acidic residues" evidence="5">
    <location>
        <begin position="2101"/>
        <end position="2119"/>
    </location>
</feature>
<feature type="region of interest" description="Disordered" evidence="5">
    <location>
        <begin position="2025"/>
        <end position="2044"/>
    </location>
</feature>
<gene>
    <name evidence="7" type="ORF">PoB_006606500</name>
</gene>
<dbReference type="EC" id="3.4.22.49" evidence="2"/>
<comment type="caution">
    <text evidence="7">The sequence shown here is derived from an EMBL/GenBank/DDBJ whole genome shotgun (WGS) entry which is preliminary data.</text>
</comment>
<dbReference type="PANTHER" id="PTHR12792">
    <property type="entry name" value="EXTRA SPINDLE POLES 1-RELATED"/>
    <property type="match status" value="1"/>
</dbReference>
<sequence length="3042" mass="335489">MCMCIANGRGQCSRATFYQDWVSKLALILTILDKELKHNKLPEDVAVLQRFLYESIEFVASFKGVGDGDCSALESWLKLMKDLLPVVVNQHAVWKGKGLKYSTVLVYLNHLTYQIVEAKLRCLSHFKVLASAMFNLLCACIHSGEVDQPGLVTDVTHKTYSLLCAAGQRVQKSESCSYIEARRCYELYLLAAACLNLDSANKVRDGMKTARDFMSSYFHMCAEWDSKAAKSTSNNDDDFDDRDYISGLMDAAVRAYTAQPRDLYGDASLSYFMELFRISKWQRQLVNKLFDCDGNLFNYRVDKTLLTFSNDSFELLKASNLQKSNSVQLSADSKVKSTIMSLLRLSQIMVGTDIKDGHQAQQLEEQLAKNSHFDTTVEQILAFLCETAKPLRSSIGEALIIFLKNLSQIQTARQFLHVGTLRLCYRMSSLTVRVIVRDVLKFTSKQDQVLKLQAKIYDLAMACKARLNLLQAFVAKVHSDVDEMTAIASYVKPCLTALTHLVNVVNQKNLIDSSSNYYRQIQKCLECAVSSIGSIGRNLRRQEEYEVAVALLSRLWPVANVPELIPLVNYHESLVVCCKGAGQFEKVLTVMKECAALDVRLFTDTLLKILAKIAGEKPSIDLLSVFEPCSRSPKQHAQILGRAVKVMLTGQPAAGHAGHCKKILTALTIHPGLTTREKAVYKFLLAEHAWFHFSDDNFSDMTLKRCEGEPFALAQEAMTDLAADEDGLYEDFFVQAAFLVWDMLNRAACLKNISKLPKSSAWQTSSQAESAAATPSEPADSLARQHCPVKTDLLVNLNLILTSEKVTVQEVSMIKGACPSDQPILGPEHHQVDSDLLMQKAKICLALWTSWFKSHSENLSKCSAELDSFRVDKSLSFLIKIAELAILCHQSAPAVRALCQARKFSILYNKPEVTKRVTGTLVSTLVQFGLPLKITAQPGPTQSSSSASQSIPVKSAKFAAPVKGLEDGVNRNEPGRTSTGRPGEASQGLLAQDVWLLEQLGLSSDCHLLQLVSLAFQYLRTGEVSNFLNLRGHILRRIEELRQKGPLTPNCTLSLSALHRLTAEFYASPASAKYRQPTVIVGKDSVEDAEPYAVESGSDSLKYITSVATFYLGEKFKDVKRGVSLETWRLIHEYLSTLKLQGELYVLTGNLKYARTHLYEGLRVAESCLLNPWITVFASRLAEISVDYSETMSEAHLLVLHSVTAMLAYRSRQNGETNWSVEGGCQCSCGATQAEWSSSVCCDMGQKQAHTKKKDKGQAGQGCPFCIDTGNAKMRQHLTEIPEAFELNEKEKIDSEPQSSGTEEESSAEASSDEGSSLSPEQAAALMAKCGVLMLEPDSCDLCHHEEMAEARARLLCLHAELCYREHEDKTLAARSFERARCVASRSKRMTTALELMAQQALCEAQLDHLSVSEGLYRQHEWKRLELTVLAWQAEMRLRMLRHEDKLMEKAVKDIESLLSDETEEDMSKSSCSGGKTAAKPLKSSLSSCCLRIKQEAKDKGKPRWPCQVEEVSKWLRVVGDEAKQMEGQAGANILEATAKVMNSHLKYLPILKCMGDNDDIDNADDEGAQIFSDEQVITNEIKDALSNKAFWDQKMMSRLNMAPASVEGLFEAAGHQLGGVRSQTNKQDHSSGLQKGSSKSSRAQLSGSSVKHPATKSSSIKIFNDSYVTPCRGSVLKSSENITASVGLKSARTVDKTAKRVRKMSSKVLSLHSEEASVSGPRPQNGLKGSGDESLSPQQLNSLNIHEEDSSEDVDISSRQIFTAPKGKENSSGVVDCTNTSTARRRGVGRARNYVMLSSSSDDCASSSSSSSPALILQKHKELMAKIGREGNSPKPKAICAEDQENKAKQEVVAKTGNSGKTRLGKSAKTELEGGQSKSRLALDNKQGRRNGRTKTQAHAVVENVDDGNSLLNTSSEISRAVQEDVGIQTAEAIVSKQQSQSDLVVSEHKRGSTRARRLRRKGSPSPECKRQGDGVGDIVVTTPDLAGLRDELLEELASSPGHLNSSSFSSNSTRSICEVDTEMGTSFSSPGSGSIQPGETDCSSDNPFHSLASFVEDDFTRGMSRLHSDRTGVVEVKAENLMASFVSPMEIPRGRPQRRKAESKSTTKQAKEDKEQVLKTPSPVKVENDDDGDDAEKENVILCTPEGETGKSPFPLLTPKTKPRSNLSLKKLKANAPPSTMKREALALKDVSENNSAITSKSVKDFTSKRPAGAKAKLTRNASKNDIEEMDTECQSCEPEETIKRKASRAPRRGTTRGKTYCNKVSEKDSVREAADEEMEVAALDVGTQSPLKRLSDEHIECASSLSDCKNARKLNMEESTLAGITDMAVTKSKRGKSVRSHDRCNKLNNDRLLHEKLGDIEKESLLVETTKLEIKSQARSVGDCSRNCTLPGNQATNKVSMLHHQCACSSRRLSSDDEEALWSLFPTLCLHDPDSYSSEMDELATALTQLRHFPPSYLYGQVCKSLAMAKWENSMIAGCQCSKCQYQVAAHLTASMHVTYRHMLTRNMRSKLRKTQKTGKSNGRPTGERTAAAAAAAAAGCGADAGSDDDDVDDEWLGDEQLAQERHRMTMAVEDIAFRGDEVEKLKSYVECLPPDYTVAQLSVVDFDPMNPAEGQGQVFVTRLTPDLQPISVGIPLKRMRCLRNVFKTFDSAIVMDSDYPTNDEYWAARYKADAKLQNIVHYLQLSFLGSHTWLLCGRVAELRESETAKATLDEAASAAVKDVAEAHHGYSLDKNVVRALLDPLLFANEYDIRSLLHCLWPASIVDTLITSFLNLQDTLLKNAPDVGGLGLSDKRGLHRGAVVFILDKTLTRLPWESMPNLSNQMITRVPSLATLKVLLRMHQERIASPVEHGVDRSDAVAVIDPESNLQFSSTFLLPQFQQIRGWTCLSQKPPTVSDLKAILTEHSIYLYVGHGWGKQFVGGDDLQMFRGKAVAVVMGCYSSKLEHRPRVDGDGAPLYFLLAGCPAVMGNLWVVTDKDIDKLTSCMVQQWMTTPSPLPLGLSLNRARNACKLVGLNGFAPVIYGLPVQIVDKKWIRL</sequence>
<keyword evidence="3" id="KW-0378">Hydrolase</keyword>
<reference evidence="7 8" key="1">
    <citation type="journal article" date="2021" name="Elife">
        <title>Chloroplast acquisition without the gene transfer in kleptoplastic sea slugs, Plakobranchus ocellatus.</title>
        <authorList>
            <person name="Maeda T."/>
            <person name="Takahashi S."/>
            <person name="Yoshida T."/>
            <person name="Shimamura S."/>
            <person name="Takaki Y."/>
            <person name="Nagai Y."/>
            <person name="Toyoda A."/>
            <person name="Suzuki Y."/>
            <person name="Arimoto A."/>
            <person name="Ishii H."/>
            <person name="Satoh N."/>
            <person name="Nishiyama T."/>
            <person name="Hasebe M."/>
            <person name="Maruyama T."/>
            <person name="Minagawa J."/>
            <person name="Obokata J."/>
            <person name="Shigenobu S."/>
        </authorList>
    </citation>
    <scope>NUCLEOTIDE SEQUENCE [LARGE SCALE GENOMIC DNA]</scope>
</reference>
<protein>
    <recommendedName>
        <fullName evidence="2">separase</fullName>
        <ecNumber evidence="2">3.4.22.49</ecNumber>
    </recommendedName>
</protein>
<feature type="domain" description="Peptidase C50" evidence="6">
    <location>
        <begin position="2860"/>
        <end position="2955"/>
    </location>
</feature>
<feature type="region of interest" description="Disordered" evidence="5">
    <location>
        <begin position="965"/>
        <end position="985"/>
    </location>
</feature>
<dbReference type="InterPro" id="IPR005314">
    <property type="entry name" value="Peptidase_C50"/>
</dbReference>
<feature type="compositionally biased region" description="Basic residues" evidence="5">
    <location>
        <begin position="1953"/>
        <end position="1964"/>
    </location>
</feature>
<feature type="region of interest" description="Disordered" evidence="5">
    <location>
        <begin position="2513"/>
        <end position="2536"/>
    </location>
</feature>
<dbReference type="GO" id="GO:0005737">
    <property type="term" value="C:cytoplasm"/>
    <property type="evidence" value="ECO:0007669"/>
    <property type="project" value="TreeGrafter"/>
</dbReference>
<name>A0AAV4D646_9GAST</name>
<dbReference type="GO" id="GO:0072686">
    <property type="term" value="C:mitotic spindle"/>
    <property type="evidence" value="ECO:0007669"/>
    <property type="project" value="TreeGrafter"/>
</dbReference>
<evidence type="ECO:0000256" key="2">
    <source>
        <dbReference type="ARBA" id="ARBA00012489"/>
    </source>
</evidence>
<dbReference type="EMBL" id="BLXT01007498">
    <property type="protein sequence ID" value="GFO39560.1"/>
    <property type="molecule type" value="Genomic_DNA"/>
</dbReference>
<evidence type="ECO:0000256" key="3">
    <source>
        <dbReference type="ARBA" id="ARBA00022801"/>
    </source>
</evidence>
<evidence type="ECO:0000259" key="6">
    <source>
        <dbReference type="PROSITE" id="PS51700"/>
    </source>
</evidence>
<dbReference type="GO" id="GO:0006508">
    <property type="term" value="P:proteolysis"/>
    <property type="evidence" value="ECO:0007669"/>
    <property type="project" value="InterPro"/>
</dbReference>
<keyword evidence="4" id="KW-0159">Chromosome partition</keyword>
<dbReference type="PANTHER" id="PTHR12792:SF0">
    <property type="entry name" value="SEPARIN"/>
    <property type="match status" value="1"/>
</dbReference>
<comment type="catalytic activity">
    <reaction evidence="1">
        <text>All bonds known to be hydrolyzed by this endopeptidase have arginine in P1 and an acidic residue in P4. P6 is often occupied by an acidic residue or by a hydroxy-amino-acid residue, the phosphorylation of which enhances cleavage.</text>
        <dbReference type="EC" id="3.4.22.49"/>
    </reaction>
</comment>
<feature type="compositionally biased region" description="Polar residues" evidence="5">
    <location>
        <begin position="1643"/>
        <end position="1657"/>
    </location>
</feature>
<evidence type="ECO:0000256" key="5">
    <source>
        <dbReference type="SAM" id="MobiDB-lite"/>
    </source>
</evidence>
<dbReference type="InterPro" id="IPR030397">
    <property type="entry name" value="SEPARIN_core_dom"/>
</dbReference>
<keyword evidence="8" id="KW-1185">Reference proteome</keyword>
<evidence type="ECO:0000256" key="1">
    <source>
        <dbReference type="ARBA" id="ARBA00000451"/>
    </source>
</evidence>
<feature type="compositionally biased region" description="Low complexity" evidence="5">
    <location>
        <begin position="1631"/>
        <end position="1642"/>
    </location>
</feature>
<feature type="compositionally biased region" description="Low complexity" evidence="5">
    <location>
        <begin position="1308"/>
        <end position="1319"/>
    </location>
</feature>
<accession>A0AAV4D646</accession>
<evidence type="ECO:0000256" key="4">
    <source>
        <dbReference type="ARBA" id="ARBA00022829"/>
    </source>
</evidence>
<organism evidence="7 8">
    <name type="scientific">Plakobranchus ocellatus</name>
    <dbReference type="NCBI Taxonomy" id="259542"/>
    <lineage>
        <taxon>Eukaryota</taxon>
        <taxon>Metazoa</taxon>
        <taxon>Spiralia</taxon>
        <taxon>Lophotrochozoa</taxon>
        <taxon>Mollusca</taxon>
        <taxon>Gastropoda</taxon>
        <taxon>Heterobranchia</taxon>
        <taxon>Euthyneura</taxon>
        <taxon>Panpulmonata</taxon>
        <taxon>Sacoglossa</taxon>
        <taxon>Placobranchoidea</taxon>
        <taxon>Plakobranchidae</taxon>
        <taxon>Plakobranchus</taxon>
    </lineage>
</organism>
<dbReference type="GO" id="GO:0005813">
    <property type="term" value="C:centrosome"/>
    <property type="evidence" value="ECO:0007669"/>
    <property type="project" value="TreeGrafter"/>
</dbReference>
<evidence type="ECO:0000313" key="7">
    <source>
        <dbReference type="EMBL" id="GFO39560.1"/>
    </source>
</evidence>
<feature type="region of interest" description="Disordered" evidence="5">
    <location>
        <begin position="1763"/>
        <end position="1785"/>
    </location>
</feature>
<feature type="compositionally biased region" description="Basic and acidic residues" evidence="5">
    <location>
        <begin position="965"/>
        <end position="974"/>
    </location>
</feature>
<feature type="region of interest" description="Disordered" evidence="5">
    <location>
        <begin position="1621"/>
        <end position="1657"/>
    </location>
</feature>
<dbReference type="GO" id="GO:0004197">
    <property type="term" value="F:cysteine-type endopeptidase activity"/>
    <property type="evidence" value="ECO:0007669"/>
    <property type="project" value="InterPro"/>
</dbReference>
<feature type="region of interest" description="Disordered" evidence="5">
    <location>
        <begin position="1283"/>
        <end position="1319"/>
    </location>
</feature>
<feature type="region of interest" description="Disordered" evidence="5">
    <location>
        <begin position="1695"/>
        <end position="1738"/>
    </location>
</feature>
<dbReference type="Proteomes" id="UP000735302">
    <property type="component" value="Unassembled WGS sequence"/>
</dbReference>
<feature type="region of interest" description="Disordered" evidence="5">
    <location>
        <begin position="1939"/>
        <end position="1978"/>
    </location>
</feature>
<dbReference type="GO" id="GO:0051307">
    <property type="term" value="P:meiotic chromosome separation"/>
    <property type="evidence" value="ECO:0007669"/>
    <property type="project" value="TreeGrafter"/>
</dbReference>
<dbReference type="GO" id="GO:0005634">
    <property type="term" value="C:nucleus"/>
    <property type="evidence" value="ECO:0007669"/>
    <property type="project" value="InterPro"/>
</dbReference>
<feature type="region of interest" description="Disordered" evidence="5">
    <location>
        <begin position="2091"/>
        <end position="2182"/>
    </location>
</feature>
<proteinExistence type="predicted"/>
<feature type="compositionally biased region" description="Polar residues" evidence="5">
    <location>
        <begin position="1771"/>
        <end position="1783"/>
    </location>
</feature>